<dbReference type="InterPro" id="IPR017938">
    <property type="entry name" value="Riboflavin_synthase-like_b-brl"/>
</dbReference>
<feature type="domain" description="Oxidoreductase FAD/NAD(P)-binding" evidence="6">
    <location>
        <begin position="78"/>
        <end position="133"/>
    </location>
</feature>
<evidence type="ECO:0008006" key="10">
    <source>
        <dbReference type="Google" id="ProtNLM"/>
    </source>
</evidence>
<keyword evidence="9" id="KW-1185">Reference proteome</keyword>
<evidence type="ECO:0000256" key="5">
    <source>
        <dbReference type="PIRSR" id="PIRSR601834-1"/>
    </source>
</evidence>
<accession>A0AAW0SN72</accession>
<evidence type="ECO:0000259" key="7">
    <source>
        <dbReference type="Pfam" id="PF00970"/>
    </source>
</evidence>
<evidence type="ECO:0000313" key="9">
    <source>
        <dbReference type="Proteomes" id="UP001487740"/>
    </source>
</evidence>
<dbReference type="SUPFAM" id="SSF63380">
    <property type="entry name" value="Riboflavin synthase domain-like"/>
    <property type="match status" value="1"/>
</dbReference>
<dbReference type="PANTHER" id="PTHR19370">
    <property type="entry name" value="NADH-CYTOCHROME B5 REDUCTASE"/>
    <property type="match status" value="1"/>
</dbReference>
<keyword evidence="3 5" id="KW-0274">FAD</keyword>
<feature type="binding site" evidence="5">
    <location>
        <position position="18"/>
    </location>
    <ligand>
        <name>FAD</name>
        <dbReference type="ChEBI" id="CHEBI:57692"/>
    </ligand>
</feature>
<feature type="binding site" evidence="5">
    <location>
        <position position="86"/>
    </location>
    <ligand>
        <name>FAD</name>
        <dbReference type="ChEBI" id="CHEBI:57692"/>
    </ligand>
</feature>
<dbReference type="Pfam" id="PF00970">
    <property type="entry name" value="FAD_binding_6"/>
    <property type="match status" value="1"/>
</dbReference>
<proteinExistence type="predicted"/>
<evidence type="ECO:0000259" key="6">
    <source>
        <dbReference type="Pfam" id="PF00175"/>
    </source>
</evidence>
<dbReference type="PRINTS" id="PR00406">
    <property type="entry name" value="CYTB5RDTASE"/>
</dbReference>
<evidence type="ECO:0000313" key="8">
    <source>
        <dbReference type="EMBL" id="KAK8376344.1"/>
    </source>
</evidence>
<feature type="binding site" evidence="5">
    <location>
        <position position="35"/>
    </location>
    <ligand>
        <name>FAD</name>
        <dbReference type="ChEBI" id="CHEBI:57692"/>
    </ligand>
</feature>
<keyword evidence="4" id="KW-0560">Oxidoreductase</keyword>
<dbReference type="GO" id="GO:0016491">
    <property type="term" value="F:oxidoreductase activity"/>
    <property type="evidence" value="ECO:0007669"/>
    <property type="project" value="UniProtKB-KW"/>
</dbReference>
<keyword evidence="2 5" id="KW-0285">Flavoprotein</keyword>
<dbReference type="CDD" id="cd06183">
    <property type="entry name" value="cyt_b5_reduct_like"/>
    <property type="match status" value="1"/>
</dbReference>
<gene>
    <name evidence="8" type="ORF">O3P69_009768</name>
</gene>
<evidence type="ECO:0000256" key="1">
    <source>
        <dbReference type="ARBA" id="ARBA00001974"/>
    </source>
</evidence>
<dbReference type="EMBL" id="JARAKH010000048">
    <property type="protein sequence ID" value="KAK8376344.1"/>
    <property type="molecule type" value="Genomic_DNA"/>
</dbReference>
<organism evidence="8 9">
    <name type="scientific">Scylla paramamosain</name>
    <name type="common">Mud crab</name>
    <dbReference type="NCBI Taxonomy" id="85552"/>
    <lineage>
        <taxon>Eukaryota</taxon>
        <taxon>Metazoa</taxon>
        <taxon>Ecdysozoa</taxon>
        <taxon>Arthropoda</taxon>
        <taxon>Crustacea</taxon>
        <taxon>Multicrustacea</taxon>
        <taxon>Malacostraca</taxon>
        <taxon>Eumalacostraca</taxon>
        <taxon>Eucarida</taxon>
        <taxon>Decapoda</taxon>
        <taxon>Pleocyemata</taxon>
        <taxon>Brachyura</taxon>
        <taxon>Eubrachyura</taxon>
        <taxon>Portunoidea</taxon>
        <taxon>Portunidae</taxon>
        <taxon>Portuninae</taxon>
        <taxon>Scylla</taxon>
    </lineage>
</organism>
<comment type="cofactor">
    <cofactor evidence="1 5">
        <name>FAD</name>
        <dbReference type="ChEBI" id="CHEBI:57692"/>
    </cofactor>
</comment>
<dbReference type="InterPro" id="IPR001433">
    <property type="entry name" value="OxRdtase_FAD/NAD-bd"/>
</dbReference>
<dbReference type="InterPro" id="IPR008333">
    <property type="entry name" value="Cbr1-like_FAD-bd_dom"/>
</dbReference>
<feature type="binding site" evidence="5">
    <location>
        <position position="45"/>
    </location>
    <ligand>
        <name>FAD</name>
        <dbReference type="ChEBI" id="CHEBI:57692"/>
    </ligand>
</feature>
<dbReference type="AlphaFoldDB" id="A0AAW0SN72"/>
<dbReference type="SUPFAM" id="SSF52343">
    <property type="entry name" value="Ferredoxin reductase-like, C-terminal NADP-linked domain"/>
    <property type="match status" value="1"/>
</dbReference>
<evidence type="ECO:0000256" key="4">
    <source>
        <dbReference type="ARBA" id="ARBA00023002"/>
    </source>
</evidence>
<dbReference type="Pfam" id="PF00175">
    <property type="entry name" value="NAD_binding_1"/>
    <property type="match status" value="1"/>
</dbReference>
<name>A0AAW0SN72_SCYPA</name>
<feature type="domain" description="Flavoprotein pyridine nucleotide cytochrome reductase-like FAD-binding" evidence="7">
    <location>
        <begin position="11"/>
        <end position="68"/>
    </location>
</feature>
<comment type="caution">
    <text evidence="8">The sequence shown here is derived from an EMBL/GenBank/DDBJ whole genome shotgun (WGS) entry which is preliminary data.</text>
</comment>
<dbReference type="Proteomes" id="UP001487740">
    <property type="component" value="Unassembled WGS sequence"/>
</dbReference>
<protein>
    <recommendedName>
        <fullName evidence="10">Cytochrome-b5 reductase</fullName>
    </recommendedName>
</protein>
<dbReference type="InterPro" id="IPR039261">
    <property type="entry name" value="FNR_nucleotide-bd"/>
</dbReference>
<evidence type="ECO:0000256" key="3">
    <source>
        <dbReference type="ARBA" id="ARBA00022827"/>
    </source>
</evidence>
<dbReference type="InterPro" id="IPR001834">
    <property type="entry name" value="CBR-like"/>
</dbReference>
<dbReference type="Gene3D" id="2.40.30.10">
    <property type="entry name" value="Translation factors"/>
    <property type="match status" value="1"/>
</dbReference>
<feature type="binding site" evidence="5">
    <location>
        <position position="44"/>
    </location>
    <ligand>
        <name>FAD</name>
        <dbReference type="ChEBI" id="CHEBI:57692"/>
    </ligand>
</feature>
<dbReference type="Gene3D" id="3.40.50.80">
    <property type="entry name" value="Nucleotide-binding domain of ferredoxin-NADP reductase (FNR) module"/>
    <property type="match status" value="1"/>
</dbReference>
<sequence length="205" mass="23520">MDELLQPKSIISGKEHVRYFSPVPLPDEFGVIEIVLRFESHGIMSQHFKALKPGDRMEFQGPCGWLEYTPNQLHELTLLASGAGITPSMQLIRSILKNSADKTNIKLLYFSENYNYILYKEKLNKYRDNREAMVEMKNRLAHLFLPSAPHPSQHSVIRDIQEGLKYPPYAPLHHPHPHPAPLHPQRLAALSLHSLRLTECLATRC</sequence>
<evidence type="ECO:0000256" key="2">
    <source>
        <dbReference type="ARBA" id="ARBA00022630"/>
    </source>
</evidence>
<reference evidence="8 9" key="1">
    <citation type="submission" date="2023-03" db="EMBL/GenBank/DDBJ databases">
        <title>High-quality genome of Scylla paramamosain provides insights in environmental adaptation.</title>
        <authorList>
            <person name="Zhang L."/>
        </authorList>
    </citation>
    <scope>NUCLEOTIDE SEQUENCE [LARGE SCALE GENOMIC DNA]</scope>
    <source>
        <strain evidence="8">LZ_2023a</strain>
        <tissue evidence="8">Muscle</tissue>
    </source>
</reference>